<organism evidence="1 2">
    <name type="scientific">Cercophora scortea</name>
    <dbReference type="NCBI Taxonomy" id="314031"/>
    <lineage>
        <taxon>Eukaryota</taxon>
        <taxon>Fungi</taxon>
        <taxon>Dikarya</taxon>
        <taxon>Ascomycota</taxon>
        <taxon>Pezizomycotina</taxon>
        <taxon>Sordariomycetes</taxon>
        <taxon>Sordariomycetidae</taxon>
        <taxon>Sordariales</taxon>
        <taxon>Lasiosphaeriaceae</taxon>
        <taxon>Cercophora</taxon>
    </lineage>
</organism>
<proteinExistence type="predicted"/>
<evidence type="ECO:0000313" key="1">
    <source>
        <dbReference type="EMBL" id="KAK3317215.1"/>
    </source>
</evidence>
<dbReference type="Proteomes" id="UP001286456">
    <property type="component" value="Unassembled WGS sequence"/>
</dbReference>
<gene>
    <name evidence="1" type="ORF">B0T19DRAFT_404923</name>
</gene>
<protein>
    <recommendedName>
        <fullName evidence="3">SKP1 component POZ domain-containing protein</fullName>
    </recommendedName>
</protein>
<dbReference type="SUPFAM" id="SSF81382">
    <property type="entry name" value="Skp1 dimerisation domain-like"/>
    <property type="match status" value="1"/>
</dbReference>
<dbReference type="AlphaFoldDB" id="A0AAE0I2K3"/>
<sequence length="148" mass="16739">MAPSMIKFQNTSLDGVKGEVLELDSNFAVGRFLDLIDCFPQDAVEPAIIPLKVKASDACLRRVIDWLPYRQSRSEDTSATPASWDGFRSMEPADIFEMSVAASYLNLPDLFCQCSEILVSVLPGLSEDGRRQIFKFHDDFARYQRRQP</sequence>
<name>A0AAE0I2K3_9PEZI</name>
<comment type="caution">
    <text evidence="1">The sequence shown here is derived from an EMBL/GenBank/DDBJ whole genome shotgun (WGS) entry which is preliminary data.</text>
</comment>
<accession>A0AAE0I2K3</accession>
<evidence type="ECO:0008006" key="3">
    <source>
        <dbReference type="Google" id="ProtNLM"/>
    </source>
</evidence>
<reference evidence="1" key="2">
    <citation type="submission" date="2023-06" db="EMBL/GenBank/DDBJ databases">
        <authorList>
            <consortium name="Lawrence Berkeley National Laboratory"/>
            <person name="Haridas S."/>
            <person name="Hensen N."/>
            <person name="Bonometti L."/>
            <person name="Westerberg I."/>
            <person name="Brannstrom I.O."/>
            <person name="Guillou S."/>
            <person name="Cros-Aarteil S."/>
            <person name="Calhoun S."/>
            <person name="Kuo A."/>
            <person name="Mondo S."/>
            <person name="Pangilinan J."/>
            <person name="Riley R."/>
            <person name="Labutti K."/>
            <person name="Andreopoulos B."/>
            <person name="Lipzen A."/>
            <person name="Chen C."/>
            <person name="Yanf M."/>
            <person name="Daum C."/>
            <person name="Ng V."/>
            <person name="Clum A."/>
            <person name="Steindorff A."/>
            <person name="Ohm R."/>
            <person name="Martin F."/>
            <person name="Silar P."/>
            <person name="Natvig D."/>
            <person name="Lalanne C."/>
            <person name="Gautier V."/>
            <person name="Ament-Velasquez S.L."/>
            <person name="Kruys A."/>
            <person name="Hutchinson M.I."/>
            <person name="Powell A.J."/>
            <person name="Barry K."/>
            <person name="Miller A.N."/>
            <person name="Grigoriev I.V."/>
            <person name="Debuchy R."/>
            <person name="Gladieux P."/>
            <person name="Thoren M.H."/>
            <person name="Johannesson H."/>
        </authorList>
    </citation>
    <scope>NUCLEOTIDE SEQUENCE</scope>
    <source>
        <strain evidence="1">SMH4131-1</strain>
    </source>
</reference>
<dbReference type="InterPro" id="IPR011333">
    <property type="entry name" value="SKP1/BTB/POZ_sf"/>
</dbReference>
<dbReference type="Gene3D" id="3.30.710.10">
    <property type="entry name" value="Potassium Channel Kv1.1, Chain A"/>
    <property type="match status" value="1"/>
</dbReference>
<reference evidence="1" key="1">
    <citation type="journal article" date="2023" name="Mol. Phylogenet. Evol.">
        <title>Genome-scale phylogeny and comparative genomics of the fungal order Sordariales.</title>
        <authorList>
            <person name="Hensen N."/>
            <person name="Bonometti L."/>
            <person name="Westerberg I."/>
            <person name="Brannstrom I.O."/>
            <person name="Guillou S."/>
            <person name="Cros-Aarteil S."/>
            <person name="Calhoun S."/>
            <person name="Haridas S."/>
            <person name="Kuo A."/>
            <person name="Mondo S."/>
            <person name="Pangilinan J."/>
            <person name="Riley R."/>
            <person name="LaButti K."/>
            <person name="Andreopoulos B."/>
            <person name="Lipzen A."/>
            <person name="Chen C."/>
            <person name="Yan M."/>
            <person name="Daum C."/>
            <person name="Ng V."/>
            <person name="Clum A."/>
            <person name="Steindorff A."/>
            <person name="Ohm R.A."/>
            <person name="Martin F."/>
            <person name="Silar P."/>
            <person name="Natvig D.O."/>
            <person name="Lalanne C."/>
            <person name="Gautier V."/>
            <person name="Ament-Velasquez S.L."/>
            <person name="Kruys A."/>
            <person name="Hutchinson M.I."/>
            <person name="Powell A.J."/>
            <person name="Barry K."/>
            <person name="Miller A.N."/>
            <person name="Grigoriev I.V."/>
            <person name="Debuchy R."/>
            <person name="Gladieux P."/>
            <person name="Hiltunen Thoren M."/>
            <person name="Johannesson H."/>
        </authorList>
    </citation>
    <scope>NUCLEOTIDE SEQUENCE</scope>
    <source>
        <strain evidence="1">SMH4131-1</strain>
    </source>
</reference>
<evidence type="ECO:0000313" key="2">
    <source>
        <dbReference type="Proteomes" id="UP001286456"/>
    </source>
</evidence>
<dbReference type="InterPro" id="IPR036296">
    <property type="entry name" value="SKP1-like_dim_sf"/>
</dbReference>
<keyword evidence="2" id="KW-1185">Reference proteome</keyword>
<dbReference type="EMBL" id="JAUEPO010000007">
    <property type="protein sequence ID" value="KAK3317215.1"/>
    <property type="molecule type" value="Genomic_DNA"/>
</dbReference>
<dbReference type="GO" id="GO:0006511">
    <property type="term" value="P:ubiquitin-dependent protein catabolic process"/>
    <property type="evidence" value="ECO:0007669"/>
    <property type="project" value="InterPro"/>
</dbReference>